<feature type="domain" description="DUF4200" evidence="4">
    <location>
        <begin position="15"/>
        <end position="132"/>
    </location>
</feature>
<dbReference type="InterPro" id="IPR025252">
    <property type="entry name" value="DUF4200"/>
</dbReference>
<dbReference type="Pfam" id="PF13863">
    <property type="entry name" value="DUF4200"/>
    <property type="match status" value="1"/>
</dbReference>
<accession>A0ABQ8UEZ2</accession>
<dbReference type="EMBL" id="JAPMOS010000038">
    <property type="protein sequence ID" value="KAJ4457857.1"/>
    <property type="molecule type" value="Genomic_DNA"/>
</dbReference>
<feature type="compositionally biased region" description="Basic and acidic residues" evidence="3">
    <location>
        <begin position="277"/>
        <end position="287"/>
    </location>
</feature>
<dbReference type="PANTHER" id="PTHR21683">
    <property type="entry name" value="COILED-COIL DOMAIN-CONTAINING PROTEIN 42 LIKE-2-LIKE-RELATED"/>
    <property type="match status" value="1"/>
</dbReference>
<dbReference type="SUPFAM" id="SSF52047">
    <property type="entry name" value="RNI-like"/>
    <property type="match status" value="1"/>
</dbReference>
<dbReference type="PANTHER" id="PTHR21683:SF2">
    <property type="entry name" value="COILED-COIL DOMAIN-CONTAINING PROTEIN 42 LIKE-2-LIKE"/>
    <property type="match status" value="1"/>
</dbReference>
<dbReference type="InterPro" id="IPR051147">
    <property type="entry name" value="CFAP_domain-containing"/>
</dbReference>
<reference evidence="5" key="1">
    <citation type="journal article" date="2022" name="bioRxiv">
        <title>Genomics of Preaxostyla Flagellates Illuminates Evolutionary Transitions and the Path Towards Mitochondrial Loss.</title>
        <authorList>
            <person name="Novak L.V.F."/>
            <person name="Treitli S.C."/>
            <person name="Pyrih J."/>
            <person name="Halakuc P."/>
            <person name="Pipaliya S.V."/>
            <person name="Vacek V."/>
            <person name="Brzon O."/>
            <person name="Soukal P."/>
            <person name="Eme L."/>
            <person name="Dacks J.B."/>
            <person name="Karnkowska A."/>
            <person name="Elias M."/>
            <person name="Hampl V."/>
        </authorList>
    </citation>
    <scope>NUCLEOTIDE SEQUENCE</scope>
    <source>
        <strain evidence="5">RCP-MX</strain>
    </source>
</reference>
<keyword evidence="1 2" id="KW-0175">Coiled coil</keyword>
<dbReference type="Gene3D" id="3.80.10.10">
    <property type="entry name" value="Ribonuclease Inhibitor"/>
    <property type="match status" value="1"/>
</dbReference>
<proteinExistence type="predicted"/>
<name>A0ABQ8UEZ2_9EUKA</name>
<evidence type="ECO:0000256" key="2">
    <source>
        <dbReference type="SAM" id="Coils"/>
    </source>
</evidence>
<feature type="coiled-coil region" evidence="2">
    <location>
        <begin position="13"/>
        <end position="60"/>
    </location>
</feature>
<feature type="compositionally biased region" description="Gly residues" evidence="3">
    <location>
        <begin position="252"/>
        <end position="265"/>
    </location>
</feature>
<keyword evidence="6" id="KW-1185">Reference proteome</keyword>
<evidence type="ECO:0000256" key="1">
    <source>
        <dbReference type="ARBA" id="ARBA00023054"/>
    </source>
</evidence>
<evidence type="ECO:0000313" key="5">
    <source>
        <dbReference type="EMBL" id="KAJ4457857.1"/>
    </source>
</evidence>
<protein>
    <recommendedName>
        <fullName evidence="4">DUF4200 domain-containing protein</fullName>
    </recommendedName>
</protein>
<sequence length="819" mass="91428">MAAQQRDDQTETMRLMEKRKKLQEAERALAEERNKFTEEMKLLDQRKEQYEKKKAEFTRQALSCEVIFKSNQEKQANDRKKVLAENQQIAETMRLKALREVEWQSIKLERARVAAESDRYKCYADYLEGITDDSQAFQSIKARYDTLSRECNGLLETIRKYADDKEELTHNFQENTTSLQNRIFALTARVDALQKEYKLRRATSTQQESTMHLEEEALSKALVRREIEAVTSKPSASKAQAQGPPTTLLGGSNPGTVGGAGGPAGDGHKVAGSRLGQEQKADPRSREQIRLAEIRQKIELLKPSRTQGHSHNNRPCCTFGGRGPIRRTTIHTGVERSNDQRVASQCDREYSTPTQSGAFPNIPIVTADISPFPCCKLFILNTFSRVIRHRERAAGGYPPGNSCQRLDHPDLCLPAPATFPVVVMDGGVILQEDSFVIQDQLSSLPTELLTTIVGNAPFHLEAYCLLQSVNHDIRLRVRGTIRHIDFVEPQDSPVVSHPSRRLFRQKTSSLLNSMELLVGPCQRLESLALPCLLDYRAELSASWADAIFAGRYCLYSLTLRTLGGFTHETFNRVLEHLSARLESFTVLSSSHAIRGEPISALTLLRSLAHGLAKCPQLRELTIEESGIPLDPYPLSALSNLRVLQAPLCSSNILSEVLRHLPDLERLAGVFLAEDLDIKALPHPTRLRSLACSCQELPRKLGRLDGLTSLTLEMVQGGEKRIKLSVFRPFGDTLETLALSGWWVPVTARNFPCLRNYEGRVDALGPEMFDQLTEALLDLAGVKSPSYTLVSTSLLKVAKLLSLSLSLSLSYSGKPSHQGP</sequence>
<evidence type="ECO:0000313" key="6">
    <source>
        <dbReference type="Proteomes" id="UP001141327"/>
    </source>
</evidence>
<organism evidence="5 6">
    <name type="scientific">Paratrimastix pyriformis</name>
    <dbReference type="NCBI Taxonomy" id="342808"/>
    <lineage>
        <taxon>Eukaryota</taxon>
        <taxon>Metamonada</taxon>
        <taxon>Preaxostyla</taxon>
        <taxon>Paratrimastigidae</taxon>
        <taxon>Paratrimastix</taxon>
    </lineage>
</organism>
<feature type="compositionally biased region" description="Polar residues" evidence="3">
    <location>
        <begin position="232"/>
        <end position="245"/>
    </location>
</feature>
<comment type="caution">
    <text evidence="5">The sequence shown here is derived from an EMBL/GenBank/DDBJ whole genome shotgun (WGS) entry which is preliminary data.</text>
</comment>
<evidence type="ECO:0000256" key="3">
    <source>
        <dbReference type="SAM" id="MobiDB-lite"/>
    </source>
</evidence>
<gene>
    <name evidence="5" type="ORF">PAPYR_6534</name>
</gene>
<evidence type="ECO:0000259" key="4">
    <source>
        <dbReference type="Pfam" id="PF13863"/>
    </source>
</evidence>
<feature type="region of interest" description="Disordered" evidence="3">
    <location>
        <begin position="229"/>
        <end position="287"/>
    </location>
</feature>
<dbReference type="InterPro" id="IPR032675">
    <property type="entry name" value="LRR_dom_sf"/>
</dbReference>
<dbReference type="Proteomes" id="UP001141327">
    <property type="component" value="Unassembled WGS sequence"/>
</dbReference>